<evidence type="ECO:0000313" key="3">
    <source>
        <dbReference type="EMBL" id="GAA0588664.1"/>
    </source>
</evidence>
<evidence type="ECO:0000259" key="2">
    <source>
        <dbReference type="Pfam" id="PF13400"/>
    </source>
</evidence>
<accession>A0ABN1FDX4</accession>
<feature type="transmembrane region" description="Helical" evidence="1">
    <location>
        <begin position="12"/>
        <end position="38"/>
    </location>
</feature>
<proteinExistence type="predicted"/>
<keyword evidence="1" id="KW-0472">Membrane</keyword>
<evidence type="ECO:0000256" key="1">
    <source>
        <dbReference type="SAM" id="Phobius"/>
    </source>
</evidence>
<feature type="domain" description="Putative Flp pilus-assembly TadG-like N-terminal" evidence="2">
    <location>
        <begin position="10"/>
        <end position="54"/>
    </location>
</feature>
<reference evidence="3 4" key="1">
    <citation type="journal article" date="2019" name="Int. J. Syst. Evol. Microbiol.">
        <title>The Global Catalogue of Microorganisms (GCM) 10K type strain sequencing project: providing services to taxonomists for standard genome sequencing and annotation.</title>
        <authorList>
            <consortium name="The Broad Institute Genomics Platform"/>
            <consortium name="The Broad Institute Genome Sequencing Center for Infectious Disease"/>
            <person name="Wu L."/>
            <person name="Ma J."/>
        </authorList>
    </citation>
    <scope>NUCLEOTIDE SEQUENCE [LARGE SCALE GENOMIC DNA]</scope>
    <source>
        <strain evidence="3 4">JCM 15395</strain>
    </source>
</reference>
<dbReference type="InterPro" id="IPR028087">
    <property type="entry name" value="Tad_N"/>
</dbReference>
<dbReference type="Pfam" id="PF13400">
    <property type="entry name" value="Tad"/>
    <property type="match status" value="1"/>
</dbReference>
<evidence type="ECO:0000313" key="4">
    <source>
        <dbReference type="Proteomes" id="UP001500866"/>
    </source>
</evidence>
<name>A0ABN1FDX4_9BACI</name>
<keyword evidence="4" id="KW-1185">Reference proteome</keyword>
<dbReference type="Proteomes" id="UP001500866">
    <property type="component" value="Unassembled WGS sequence"/>
</dbReference>
<gene>
    <name evidence="3" type="ORF">GCM10009001_00670</name>
</gene>
<keyword evidence="1" id="KW-1133">Transmembrane helix</keyword>
<protein>
    <recommendedName>
        <fullName evidence="2">Putative Flp pilus-assembly TadG-like N-terminal domain-containing protein</fullName>
    </recommendedName>
</protein>
<dbReference type="RefSeq" id="WP_390350872.1">
    <property type="nucleotide sequence ID" value="NZ_JBHUMU010000012.1"/>
</dbReference>
<comment type="caution">
    <text evidence="3">The sequence shown here is derived from an EMBL/GenBank/DDBJ whole genome shotgun (WGS) entry which is preliminary data.</text>
</comment>
<keyword evidence="1" id="KW-0812">Transmembrane</keyword>
<organism evidence="3 4">
    <name type="scientific">Virgibacillus siamensis</name>
    <dbReference type="NCBI Taxonomy" id="480071"/>
    <lineage>
        <taxon>Bacteria</taxon>
        <taxon>Bacillati</taxon>
        <taxon>Bacillota</taxon>
        <taxon>Bacilli</taxon>
        <taxon>Bacillales</taxon>
        <taxon>Bacillaceae</taxon>
        <taxon>Virgibacillus</taxon>
    </lineage>
</organism>
<sequence length="222" mass="25186">MWKSIRNEDGNIALFVLGMLSIIMILLVFVLNLGAALATKEDSATTVQQASLSGSSVFYEEVRKVIYDYEDETLEGALQAFFEDIEEDVNDRASALANSGAYNDWSRNEIEVEAFDQVLTEELNKDVVRQKLHELLRDEDIEQKVINEVKETITGNGGKLEGAVLYIRNNQFYVRAANEMEGISFDEYMEGIKENVYQESAGPQIDFLDEIWNYSNTIPLDN</sequence>
<dbReference type="EMBL" id="BAAADS010000001">
    <property type="protein sequence ID" value="GAA0588664.1"/>
    <property type="molecule type" value="Genomic_DNA"/>
</dbReference>